<dbReference type="InterPro" id="IPR014606">
    <property type="entry name" value="Heptose_7-P_kinase"/>
</dbReference>
<reference evidence="8" key="2">
    <citation type="submission" date="2021-08" db="EMBL/GenBank/DDBJ databases">
        <authorList>
            <person name="Tani A."/>
            <person name="Ola A."/>
            <person name="Ogura Y."/>
            <person name="Katsura K."/>
            <person name="Hayashi T."/>
        </authorList>
    </citation>
    <scope>NUCLEOTIDE SEQUENCE</scope>
    <source>
        <strain evidence="8">LMG 23639</strain>
    </source>
</reference>
<dbReference type="InterPro" id="IPR013750">
    <property type="entry name" value="GHMP_kinase_C_dom"/>
</dbReference>
<feature type="domain" description="GHMP kinase C-terminal" evidence="7">
    <location>
        <begin position="229"/>
        <end position="306"/>
    </location>
</feature>
<dbReference type="Pfam" id="PF00288">
    <property type="entry name" value="GHMP_kinases_N"/>
    <property type="match status" value="1"/>
</dbReference>
<dbReference type="PANTHER" id="PTHR32463:SF0">
    <property type="entry name" value="L-FUCOSE KINASE"/>
    <property type="match status" value="1"/>
</dbReference>
<dbReference type="PIRSF" id="PIRSF036406">
    <property type="entry name" value="Hept_kin"/>
    <property type="match status" value="1"/>
</dbReference>
<comment type="caution">
    <text evidence="8">The sequence shown here is derived from an EMBL/GenBank/DDBJ whole genome shotgun (WGS) entry which is preliminary data.</text>
</comment>
<dbReference type="SUPFAM" id="SSF54211">
    <property type="entry name" value="Ribosomal protein S5 domain 2-like"/>
    <property type="match status" value="1"/>
</dbReference>
<evidence type="ECO:0000256" key="4">
    <source>
        <dbReference type="ARBA" id="ARBA00022840"/>
    </source>
</evidence>
<dbReference type="InterPro" id="IPR020568">
    <property type="entry name" value="Ribosomal_Su5_D2-typ_SF"/>
</dbReference>
<accession>A0ABQ4SWB3</accession>
<name>A0ABQ4SWB3_9HYPH</name>
<evidence type="ECO:0000256" key="3">
    <source>
        <dbReference type="ARBA" id="ARBA00022777"/>
    </source>
</evidence>
<organism evidence="8 9">
    <name type="scientific">Methylobacterium jeotgali</name>
    <dbReference type="NCBI Taxonomy" id="381630"/>
    <lineage>
        <taxon>Bacteria</taxon>
        <taxon>Pseudomonadati</taxon>
        <taxon>Pseudomonadota</taxon>
        <taxon>Alphaproteobacteria</taxon>
        <taxon>Hyphomicrobiales</taxon>
        <taxon>Methylobacteriaceae</taxon>
        <taxon>Methylobacterium</taxon>
    </lineage>
</organism>
<reference evidence="8" key="1">
    <citation type="journal article" date="2021" name="Front. Microbiol.">
        <title>Comprehensive Comparative Genomics and Phenotyping of Methylobacterium Species.</title>
        <authorList>
            <person name="Alessa O."/>
            <person name="Ogura Y."/>
            <person name="Fujitani Y."/>
            <person name="Takami H."/>
            <person name="Hayashi T."/>
            <person name="Sahin N."/>
            <person name="Tani A."/>
        </authorList>
    </citation>
    <scope>NUCLEOTIDE SEQUENCE</scope>
    <source>
        <strain evidence="8">LMG 23639</strain>
    </source>
</reference>
<dbReference type="InterPro" id="IPR036554">
    <property type="entry name" value="GHMP_kinase_C_sf"/>
</dbReference>
<dbReference type="SUPFAM" id="SSF55060">
    <property type="entry name" value="GHMP Kinase, C-terminal domain"/>
    <property type="match status" value="1"/>
</dbReference>
<evidence type="ECO:0000313" key="9">
    <source>
        <dbReference type="Proteomes" id="UP001055102"/>
    </source>
</evidence>
<sequence>MIISRTPLRMSFVGGGSDMPEFYRRHRGAVVSTAIDKYVYVNINRKFDGGIRLAYSKTEEIDAVSEIEHRLFKATFERIGLRGGVEIATIADIPSRGTGLGSSSTFTVGLINAVFAYLGSHVSAEKLGRLACEIEIERCGEPIGKQDQYAAAFGGLNLIEFNADDSVQVTPIIMPQDRREAFERRVLVFYTGLTRSASGILRQQSEAVAGDGAKREALTRMVGLAYAFRDALQEADFDGAGDILHENWALKKSLASGITSADIDGWYEAGMRAGAQGGKLLGAGAGGFLAFLAPPDRHAAIRAALPALRSVTFRFDPLGSRIIFYNPTTLEAVPLPDPRAGP</sequence>
<evidence type="ECO:0000259" key="7">
    <source>
        <dbReference type="Pfam" id="PF08544"/>
    </source>
</evidence>
<dbReference type="Gene3D" id="3.30.230.120">
    <property type="match status" value="1"/>
</dbReference>
<protein>
    <submittedName>
        <fullName evidence="8">D-glycero-alpha-D-manno-heptose 7-phosphate kinase</fullName>
    </submittedName>
</protein>
<gene>
    <name evidence="8" type="primary">hddA</name>
    <name evidence="8" type="ORF">AOPFMNJM_2813</name>
</gene>
<dbReference type="PRINTS" id="PR00960">
    <property type="entry name" value="LMBPPROTEIN"/>
</dbReference>
<dbReference type="InterPro" id="IPR006204">
    <property type="entry name" value="GHMP_kinase_N_dom"/>
</dbReference>
<keyword evidence="2" id="KW-0547">Nucleotide-binding</keyword>
<evidence type="ECO:0000259" key="6">
    <source>
        <dbReference type="Pfam" id="PF00288"/>
    </source>
</evidence>
<keyword evidence="3 8" id="KW-0418">Kinase</keyword>
<evidence type="ECO:0000313" key="8">
    <source>
        <dbReference type="EMBL" id="GJE07484.1"/>
    </source>
</evidence>
<proteinExistence type="inferred from homology"/>
<keyword evidence="9" id="KW-1185">Reference proteome</keyword>
<dbReference type="EMBL" id="BPQR01000046">
    <property type="protein sequence ID" value="GJE07484.1"/>
    <property type="molecule type" value="Genomic_DNA"/>
</dbReference>
<dbReference type="Proteomes" id="UP001055102">
    <property type="component" value="Unassembled WGS sequence"/>
</dbReference>
<dbReference type="Pfam" id="PF08544">
    <property type="entry name" value="GHMP_kinases_C"/>
    <property type="match status" value="1"/>
</dbReference>
<dbReference type="InterPro" id="IPR001174">
    <property type="entry name" value="HddA/FKP"/>
</dbReference>
<comment type="similarity">
    <text evidence="5">Belongs to the GHMP kinase family.</text>
</comment>
<dbReference type="RefSeq" id="WP_238276675.1">
    <property type="nucleotide sequence ID" value="NZ_BPQR01000046.1"/>
</dbReference>
<keyword evidence="4" id="KW-0067">ATP-binding</keyword>
<evidence type="ECO:0000256" key="5">
    <source>
        <dbReference type="ARBA" id="ARBA00038121"/>
    </source>
</evidence>
<evidence type="ECO:0000256" key="2">
    <source>
        <dbReference type="ARBA" id="ARBA00022741"/>
    </source>
</evidence>
<dbReference type="GO" id="GO:0016301">
    <property type="term" value="F:kinase activity"/>
    <property type="evidence" value="ECO:0007669"/>
    <property type="project" value="UniProtKB-KW"/>
</dbReference>
<dbReference type="PANTHER" id="PTHR32463">
    <property type="entry name" value="L-FUCOSE KINASE"/>
    <property type="match status" value="1"/>
</dbReference>
<dbReference type="InterPro" id="IPR052203">
    <property type="entry name" value="GHMP_Kinase-Related"/>
</dbReference>
<keyword evidence="1" id="KW-0808">Transferase</keyword>
<evidence type="ECO:0000256" key="1">
    <source>
        <dbReference type="ARBA" id="ARBA00022679"/>
    </source>
</evidence>
<feature type="domain" description="GHMP kinase N-terminal" evidence="6">
    <location>
        <begin position="71"/>
        <end position="155"/>
    </location>
</feature>